<feature type="non-terminal residue" evidence="4">
    <location>
        <position position="1"/>
    </location>
</feature>
<dbReference type="GO" id="GO:0004065">
    <property type="term" value="F:arylsulfatase activity"/>
    <property type="evidence" value="ECO:0007669"/>
    <property type="project" value="TreeGrafter"/>
</dbReference>
<feature type="domain" description="N-sulphoglucosamine sulphohydrolase C-terminal" evidence="3">
    <location>
        <begin position="24"/>
        <end position="146"/>
    </location>
</feature>
<comment type="similarity">
    <text evidence="1">Belongs to the sulfatase family.</text>
</comment>
<dbReference type="Gene3D" id="3.40.720.10">
    <property type="entry name" value="Alkaline Phosphatase, subunit A"/>
    <property type="match status" value="1"/>
</dbReference>
<evidence type="ECO:0000256" key="1">
    <source>
        <dbReference type="ARBA" id="ARBA00008779"/>
    </source>
</evidence>
<accession>A0A382VR54</accession>
<organism evidence="4">
    <name type="scientific">marine metagenome</name>
    <dbReference type="NCBI Taxonomy" id="408172"/>
    <lineage>
        <taxon>unclassified sequences</taxon>
        <taxon>metagenomes</taxon>
        <taxon>ecological metagenomes</taxon>
    </lineage>
</organism>
<dbReference type="PANTHER" id="PTHR42693:SF53">
    <property type="entry name" value="ENDO-4-O-SULFATASE"/>
    <property type="match status" value="1"/>
</dbReference>
<dbReference type="InterPro" id="IPR017850">
    <property type="entry name" value="Alkaline_phosphatase_core_sf"/>
</dbReference>
<gene>
    <name evidence="4" type="ORF">METZ01_LOCUS401714</name>
</gene>
<evidence type="ECO:0000259" key="3">
    <source>
        <dbReference type="Pfam" id="PF16347"/>
    </source>
</evidence>
<evidence type="ECO:0000313" key="4">
    <source>
        <dbReference type="EMBL" id="SVD48860.1"/>
    </source>
</evidence>
<dbReference type="PANTHER" id="PTHR42693">
    <property type="entry name" value="ARYLSULFATASE FAMILY MEMBER"/>
    <property type="match status" value="1"/>
</dbReference>
<dbReference type="InterPro" id="IPR032506">
    <property type="entry name" value="SGSH_C"/>
</dbReference>
<evidence type="ECO:0000256" key="2">
    <source>
        <dbReference type="ARBA" id="ARBA00022801"/>
    </source>
</evidence>
<sequence length="183" mass="21084">PEDTYIGYGRNWANVSNTPFREYKHWVHEGGVATPLIVHWPDGIAAKNKLRREPSHLVDLMATCIDVSGAKYPKKAGGKTIKPMEGRSLVPVFEGKSLNREAIYWEHEGNRAIRMGDWKLVAKGRNGKWELYNMKTDRVEMNDLSKVHPERTSKLKAMWQSYAKRANVIPWPESKNKNKNKKK</sequence>
<reference evidence="4" key="1">
    <citation type="submission" date="2018-05" db="EMBL/GenBank/DDBJ databases">
        <authorList>
            <person name="Lanie J.A."/>
            <person name="Ng W.-L."/>
            <person name="Kazmierczak K.M."/>
            <person name="Andrzejewski T.M."/>
            <person name="Davidsen T.M."/>
            <person name="Wayne K.J."/>
            <person name="Tettelin H."/>
            <person name="Glass J.I."/>
            <person name="Rusch D."/>
            <person name="Podicherti R."/>
            <person name="Tsui H.-C.T."/>
            <person name="Winkler M.E."/>
        </authorList>
    </citation>
    <scope>NUCLEOTIDE SEQUENCE</scope>
</reference>
<protein>
    <recommendedName>
        <fullName evidence="3">N-sulphoglucosamine sulphohydrolase C-terminal domain-containing protein</fullName>
    </recommendedName>
</protein>
<dbReference type="FunFam" id="3.30.1120.10:FF:000008">
    <property type="entry name" value="Arylsulfatase"/>
    <property type="match status" value="1"/>
</dbReference>
<dbReference type="SUPFAM" id="SSF53649">
    <property type="entry name" value="Alkaline phosphatase-like"/>
    <property type="match status" value="1"/>
</dbReference>
<dbReference type="AlphaFoldDB" id="A0A382VR54"/>
<dbReference type="EMBL" id="UINC01153897">
    <property type="protein sequence ID" value="SVD48860.1"/>
    <property type="molecule type" value="Genomic_DNA"/>
</dbReference>
<name>A0A382VR54_9ZZZZ</name>
<proteinExistence type="inferred from homology"/>
<keyword evidence="2" id="KW-0378">Hydrolase</keyword>
<dbReference type="Gene3D" id="3.30.1120.10">
    <property type="match status" value="1"/>
</dbReference>
<dbReference type="InterPro" id="IPR050738">
    <property type="entry name" value="Sulfatase"/>
</dbReference>
<dbReference type="Pfam" id="PF16347">
    <property type="entry name" value="SGSH_C"/>
    <property type="match status" value="1"/>
</dbReference>